<keyword evidence="3" id="KW-0597">Phosphoprotein</keyword>
<name>C8VX98_DESAS</name>
<dbReference type="InterPro" id="IPR011006">
    <property type="entry name" value="CheY-like_superfamily"/>
</dbReference>
<dbReference type="PANTHER" id="PTHR45138:SF9">
    <property type="entry name" value="DIGUANYLATE CYCLASE DGCM-RELATED"/>
    <property type="match status" value="1"/>
</dbReference>
<feature type="domain" description="GGDEF" evidence="5">
    <location>
        <begin position="191"/>
        <end position="328"/>
    </location>
</feature>
<evidence type="ECO:0000259" key="4">
    <source>
        <dbReference type="PROSITE" id="PS50110"/>
    </source>
</evidence>
<dbReference type="GO" id="GO:0000160">
    <property type="term" value="P:phosphorelay signal transduction system"/>
    <property type="evidence" value="ECO:0007669"/>
    <property type="project" value="InterPro"/>
</dbReference>
<dbReference type="InterPro" id="IPR001789">
    <property type="entry name" value="Sig_transdc_resp-reg_receiver"/>
</dbReference>
<evidence type="ECO:0000313" key="7">
    <source>
        <dbReference type="Proteomes" id="UP000002217"/>
    </source>
</evidence>
<dbReference type="NCBIfam" id="TIGR00254">
    <property type="entry name" value="GGDEF"/>
    <property type="match status" value="1"/>
</dbReference>
<feature type="modified residue" description="4-aspartylphosphate" evidence="3">
    <location>
        <position position="60"/>
    </location>
</feature>
<dbReference type="InterPro" id="IPR043128">
    <property type="entry name" value="Rev_trsase/Diguanyl_cyclase"/>
</dbReference>
<dbReference type="EMBL" id="CP001720">
    <property type="protein sequence ID" value="ACV64494.1"/>
    <property type="molecule type" value="Genomic_DNA"/>
</dbReference>
<dbReference type="Gene3D" id="3.30.70.270">
    <property type="match status" value="1"/>
</dbReference>
<dbReference type="PANTHER" id="PTHR45138">
    <property type="entry name" value="REGULATORY COMPONENTS OF SENSORY TRANSDUCTION SYSTEM"/>
    <property type="match status" value="1"/>
</dbReference>
<protein>
    <recommendedName>
        <fullName evidence="1">Stage 0 sporulation protein A homolog</fullName>
    </recommendedName>
</protein>
<dbReference type="Proteomes" id="UP000002217">
    <property type="component" value="Chromosome"/>
</dbReference>
<dbReference type="SUPFAM" id="SSF55073">
    <property type="entry name" value="Nucleotide cyclase"/>
    <property type="match status" value="1"/>
</dbReference>
<evidence type="ECO:0000256" key="2">
    <source>
        <dbReference type="ARBA" id="ARBA00024867"/>
    </source>
</evidence>
<dbReference type="eggNOG" id="COG3706">
    <property type="taxonomic scope" value="Bacteria"/>
</dbReference>
<dbReference type="PROSITE" id="PS50887">
    <property type="entry name" value="GGDEF"/>
    <property type="match status" value="1"/>
</dbReference>
<dbReference type="SMART" id="SM00448">
    <property type="entry name" value="REC"/>
    <property type="match status" value="1"/>
</dbReference>
<dbReference type="Pfam" id="PF00072">
    <property type="entry name" value="Response_reg"/>
    <property type="match status" value="1"/>
</dbReference>
<dbReference type="Gene3D" id="3.40.50.2300">
    <property type="match status" value="1"/>
</dbReference>
<dbReference type="InterPro" id="IPR000160">
    <property type="entry name" value="GGDEF_dom"/>
</dbReference>
<dbReference type="OrthoDB" id="9783388at2"/>
<dbReference type="RefSeq" id="WP_015759178.1">
    <property type="nucleotide sequence ID" value="NC_013216.1"/>
</dbReference>
<dbReference type="GO" id="GO:0052621">
    <property type="term" value="F:diguanylate cyclase activity"/>
    <property type="evidence" value="ECO:0007669"/>
    <property type="project" value="TreeGrafter"/>
</dbReference>
<proteinExistence type="predicted"/>
<dbReference type="FunFam" id="3.30.70.270:FF:000001">
    <property type="entry name" value="Diguanylate cyclase domain protein"/>
    <property type="match status" value="1"/>
</dbReference>
<dbReference type="AlphaFoldDB" id="C8VX98"/>
<dbReference type="HOGENOM" id="CLU_000445_11_28_9"/>
<dbReference type="SMART" id="SM00267">
    <property type="entry name" value="GGDEF"/>
    <property type="match status" value="1"/>
</dbReference>
<dbReference type="InterPro" id="IPR050469">
    <property type="entry name" value="Diguanylate_Cyclase"/>
</dbReference>
<comment type="function">
    <text evidence="2">May play the central regulatory role in sporulation. It may be an element of the effector pathway responsible for the activation of sporulation genes in response to nutritional stress. Spo0A may act in concert with spo0H (a sigma factor) to control the expression of some genes that are critical to the sporulation process.</text>
</comment>
<evidence type="ECO:0000259" key="5">
    <source>
        <dbReference type="PROSITE" id="PS50887"/>
    </source>
</evidence>
<keyword evidence="7" id="KW-1185">Reference proteome</keyword>
<dbReference type="SUPFAM" id="SSF52172">
    <property type="entry name" value="CheY-like"/>
    <property type="match status" value="1"/>
</dbReference>
<reference evidence="6 7" key="1">
    <citation type="journal article" date="2009" name="Stand. Genomic Sci.">
        <title>Complete genome sequence of Desulfotomaculum acetoxidans type strain (5575).</title>
        <authorList>
            <person name="Spring S."/>
            <person name="Lapidus A."/>
            <person name="Schroder M."/>
            <person name="Gleim D."/>
            <person name="Sims D."/>
            <person name="Meincke L."/>
            <person name="Glavina Del Rio T."/>
            <person name="Tice H."/>
            <person name="Copeland A."/>
            <person name="Cheng J.F."/>
            <person name="Lucas S."/>
            <person name="Chen F."/>
            <person name="Nolan M."/>
            <person name="Bruce D."/>
            <person name="Goodwin L."/>
            <person name="Pitluck S."/>
            <person name="Ivanova N."/>
            <person name="Mavromatis K."/>
            <person name="Mikhailova N."/>
            <person name="Pati A."/>
            <person name="Chen A."/>
            <person name="Palaniappan K."/>
            <person name="Land M."/>
            <person name="Hauser L."/>
            <person name="Chang Y.J."/>
            <person name="Jeffries C.D."/>
            <person name="Chain P."/>
            <person name="Saunders E."/>
            <person name="Brettin T."/>
            <person name="Detter J.C."/>
            <person name="Goker M."/>
            <person name="Bristow J."/>
            <person name="Eisen J.A."/>
            <person name="Markowitz V."/>
            <person name="Hugenholtz P."/>
            <person name="Kyrpides N.C."/>
            <person name="Klenk H.P."/>
            <person name="Han C."/>
        </authorList>
    </citation>
    <scope>NUCLEOTIDE SEQUENCE [LARGE SCALE GENOMIC DNA]</scope>
    <source>
        <strain evidence="7">ATCC 49208 / DSM 771 / VKM B-1644</strain>
    </source>
</reference>
<dbReference type="GO" id="GO:0005886">
    <property type="term" value="C:plasma membrane"/>
    <property type="evidence" value="ECO:0007669"/>
    <property type="project" value="TreeGrafter"/>
</dbReference>
<accession>C8VX98</accession>
<feature type="domain" description="Response regulatory" evidence="4">
    <location>
        <begin position="2"/>
        <end position="127"/>
    </location>
</feature>
<dbReference type="GO" id="GO:0043709">
    <property type="term" value="P:cell adhesion involved in single-species biofilm formation"/>
    <property type="evidence" value="ECO:0007669"/>
    <property type="project" value="TreeGrafter"/>
</dbReference>
<organism evidence="6 7">
    <name type="scientific">Desulfofarcimen acetoxidans (strain ATCC 49208 / DSM 771 / KCTC 5769 / VKM B-1644 / 5575)</name>
    <name type="common">Desulfotomaculum acetoxidans</name>
    <dbReference type="NCBI Taxonomy" id="485916"/>
    <lineage>
        <taxon>Bacteria</taxon>
        <taxon>Bacillati</taxon>
        <taxon>Bacillota</taxon>
        <taxon>Clostridia</taxon>
        <taxon>Eubacteriales</taxon>
        <taxon>Peptococcaceae</taxon>
        <taxon>Desulfofarcimen</taxon>
    </lineage>
</organism>
<evidence type="ECO:0000256" key="3">
    <source>
        <dbReference type="PROSITE-ProRule" id="PRU00169"/>
    </source>
</evidence>
<dbReference type="PROSITE" id="PS50110">
    <property type="entry name" value="RESPONSE_REGULATORY"/>
    <property type="match status" value="1"/>
</dbReference>
<dbReference type="KEGG" id="dae:Dtox_3787"/>
<sequence>MSILVVDDLPDNLNLIKTILQADGYTDILMAHSAHEAFDYLGITDDRRRGATNIDAILMDIMMPGIDGIEACNLIRAKERLRNIPIIIVTAKTDANDLQAAFAAGAVDYVKKPFNKVELLVRLRSVLKLKHEMDRRRAREKELHEVTRLLEEANRTLYRLSSLDGLTGIHNRRRLDEFLAVEWTRSVNEANPLSIIMADIDSFKAYNDTYGHLMGDDCLVQVANVLTGTLHRPSDLVARFGGEEFVAVLPKTTAEGALVVAERMRSSITELCIKHKKSTNSNCITMSFGIATHWPGQKSTPADLLLAADWAMFQAKRAGGNMVKVVDINMDTHLYDKHCSIEDI</sequence>
<dbReference type="InterPro" id="IPR029787">
    <property type="entry name" value="Nucleotide_cyclase"/>
</dbReference>
<evidence type="ECO:0000313" key="6">
    <source>
        <dbReference type="EMBL" id="ACV64494.1"/>
    </source>
</evidence>
<gene>
    <name evidence="6" type="ordered locus">Dtox_3787</name>
</gene>
<dbReference type="GO" id="GO:1902201">
    <property type="term" value="P:negative regulation of bacterial-type flagellum-dependent cell motility"/>
    <property type="evidence" value="ECO:0007669"/>
    <property type="project" value="TreeGrafter"/>
</dbReference>
<evidence type="ECO:0000256" key="1">
    <source>
        <dbReference type="ARBA" id="ARBA00018672"/>
    </source>
</evidence>
<dbReference type="STRING" id="485916.Dtox_3787"/>
<dbReference type="Pfam" id="PF00990">
    <property type="entry name" value="GGDEF"/>
    <property type="match status" value="1"/>
</dbReference>
<dbReference type="CDD" id="cd01949">
    <property type="entry name" value="GGDEF"/>
    <property type="match status" value="1"/>
</dbReference>